<dbReference type="Proteomes" id="UP000069272">
    <property type="component" value="Chromosome 2L"/>
</dbReference>
<dbReference type="InterPro" id="IPR012934">
    <property type="entry name" value="Znf_AD"/>
</dbReference>
<dbReference type="InterPro" id="IPR036236">
    <property type="entry name" value="Znf_C2H2_sf"/>
</dbReference>
<dbReference type="VEuPathDB" id="VectorBase:AALB20_036792"/>
<dbReference type="Pfam" id="PF00096">
    <property type="entry name" value="zf-C2H2"/>
    <property type="match status" value="3"/>
</dbReference>
<keyword evidence="5" id="KW-0862">Zinc</keyword>
<evidence type="ECO:0000256" key="5">
    <source>
        <dbReference type="ARBA" id="ARBA00022833"/>
    </source>
</evidence>
<dbReference type="GO" id="GO:0005634">
    <property type="term" value="C:nucleus"/>
    <property type="evidence" value="ECO:0007669"/>
    <property type="project" value="UniProtKB-SubCell"/>
</dbReference>
<feature type="compositionally biased region" description="Polar residues" evidence="10">
    <location>
        <begin position="337"/>
        <end position="346"/>
    </location>
</feature>
<keyword evidence="2" id="KW-0479">Metal-binding</keyword>
<dbReference type="PROSITE" id="PS51915">
    <property type="entry name" value="ZAD"/>
    <property type="match status" value="1"/>
</dbReference>
<dbReference type="RefSeq" id="XP_035782250.1">
    <property type="nucleotide sequence ID" value="XM_035926357.1"/>
</dbReference>
<comment type="subcellular location">
    <subcellularLocation>
        <location evidence="1">Nucleus</location>
    </subcellularLocation>
</comment>
<evidence type="ECO:0000256" key="3">
    <source>
        <dbReference type="ARBA" id="ARBA00022737"/>
    </source>
</evidence>
<proteinExistence type="predicted"/>
<reference evidence="11 12" key="1">
    <citation type="journal article" date="2017" name="G3 (Bethesda)">
        <title>The Physical Genome Mapping of Anopheles albimanus Corrected Scaffold Misassemblies and Identified Interarm Rearrangements in Genus Anopheles.</title>
        <authorList>
            <person name="Artemov G.N."/>
            <person name="Peery A.N."/>
            <person name="Jiang X."/>
            <person name="Tu Z."/>
            <person name="Stegniy V.N."/>
            <person name="Sharakhova M.V."/>
            <person name="Sharakhov I.V."/>
        </authorList>
    </citation>
    <scope>NUCLEOTIDE SEQUENCE [LARGE SCALE GENOMIC DNA]</scope>
    <source>
        <strain evidence="11 12">ALBI9_A</strain>
    </source>
</reference>
<evidence type="ECO:0000256" key="4">
    <source>
        <dbReference type="ARBA" id="ARBA00022771"/>
    </source>
</evidence>
<evidence type="ECO:0000256" key="6">
    <source>
        <dbReference type="ARBA" id="ARBA00023015"/>
    </source>
</evidence>
<sequence length="557" mass="64670">MEICRLCMGDSTLDRFSDLDDEYIYDKIYECLRIEVNPDDTILPSAICWGCAKLVRKFYRFRRECWKTQRLLLIELKREKSVKISNISKPLPLSLRDGRSTMKEIMRQRCLSQPKSRAKQEMMIEIKEISPPPSPALPIIPLDAAQQYQEEILEYGKAQSEIDEQEDVEELNAWHEDEPTLTPFAGQQSDCETHSPSPVPDSAGLLVEDSEKCDFEMKDIETPEVMPLETAEQDNYENIHPDTTEMENHGKMQSDTVVMKNCENIKSDTTVTEYVENMQVAMKEKECDENLLEQNIETFEVKKEENSLIGAATTNTFTEYEEEYLESDTGEYAPPNEQISEQNVPTRSKPMSGKALYQSLLMKCSICGKEIERNRMEGHINKHKGIRPYQCGTDDCTAAFHCKHARRLHIRCRHGNDSFPCEICGKVYKARRDLLGHKRETHGEPKFECDICQKKFTTRSRLKQHRNYHVGVRNHPCPVCPSRFFNKFQLRVHARVHTGAKPFACRICSKYFTYRHLAKEHIVRHHGINRSLGKEWIVEYREEELKNEPSNLKATTT</sequence>
<dbReference type="SMART" id="SM00868">
    <property type="entry name" value="zf-AD"/>
    <property type="match status" value="1"/>
</dbReference>
<protein>
    <submittedName>
        <fullName evidence="11">Uncharacterized protein</fullName>
    </submittedName>
</protein>
<keyword evidence="3" id="KW-0677">Repeat</keyword>
<accession>A0A182FMV9</accession>
<dbReference type="PROSITE" id="PS00028">
    <property type="entry name" value="ZINC_FINGER_C2H2_1"/>
    <property type="match status" value="4"/>
</dbReference>
<keyword evidence="9" id="KW-0175">Coiled coil</keyword>
<organism evidence="11 12">
    <name type="scientific">Anopheles albimanus</name>
    <name type="common">New world malaria mosquito</name>
    <dbReference type="NCBI Taxonomy" id="7167"/>
    <lineage>
        <taxon>Eukaryota</taxon>
        <taxon>Metazoa</taxon>
        <taxon>Ecdysozoa</taxon>
        <taxon>Arthropoda</taxon>
        <taxon>Hexapoda</taxon>
        <taxon>Insecta</taxon>
        <taxon>Pterygota</taxon>
        <taxon>Neoptera</taxon>
        <taxon>Endopterygota</taxon>
        <taxon>Diptera</taxon>
        <taxon>Nematocera</taxon>
        <taxon>Culicoidea</taxon>
        <taxon>Culicidae</taxon>
        <taxon>Anophelinae</taxon>
        <taxon>Anopheles</taxon>
    </lineage>
</organism>
<keyword evidence="12" id="KW-1185">Reference proteome</keyword>
<keyword evidence="7" id="KW-0804">Transcription</keyword>
<reference evidence="11" key="2">
    <citation type="submission" date="2022-08" db="UniProtKB">
        <authorList>
            <consortium name="EnsemblMetazoa"/>
        </authorList>
    </citation>
    <scope>IDENTIFICATION</scope>
    <source>
        <strain evidence="11">STECLA/ALBI9_A</strain>
    </source>
</reference>
<evidence type="ECO:0000256" key="10">
    <source>
        <dbReference type="SAM" id="MobiDB-lite"/>
    </source>
</evidence>
<dbReference type="Gene3D" id="3.40.1800.20">
    <property type="match status" value="1"/>
</dbReference>
<keyword evidence="8" id="KW-0539">Nucleus</keyword>
<feature type="coiled-coil region" evidence="9">
    <location>
        <begin position="275"/>
        <end position="302"/>
    </location>
</feature>
<dbReference type="SMART" id="SM00355">
    <property type="entry name" value="ZnF_C2H2"/>
    <property type="match status" value="6"/>
</dbReference>
<keyword evidence="4" id="KW-0863">Zinc-finger</keyword>
<evidence type="ECO:0000313" key="12">
    <source>
        <dbReference type="Proteomes" id="UP000069272"/>
    </source>
</evidence>
<dbReference type="STRING" id="7167.A0A182FMV9"/>
<evidence type="ECO:0000256" key="1">
    <source>
        <dbReference type="ARBA" id="ARBA00004123"/>
    </source>
</evidence>
<dbReference type="GO" id="GO:0008270">
    <property type="term" value="F:zinc ion binding"/>
    <property type="evidence" value="ECO:0007669"/>
    <property type="project" value="UniProtKB-UniRule"/>
</dbReference>
<dbReference type="AlphaFoldDB" id="A0A182FMV9"/>
<evidence type="ECO:0000256" key="9">
    <source>
        <dbReference type="SAM" id="Coils"/>
    </source>
</evidence>
<dbReference type="VEuPathDB" id="VectorBase:AALB007871"/>
<feature type="region of interest" description="Disordered" evidence="10">
    <location>
        <begin position="327"/>
        <end position="350"/>
    </location>
</feature>
<dbReference type="PROSITE" id="PS50157">
    <property type="entry name" value="ZINC_FINGER_C2H2_2"/>
    <property type="match status" value="4"/>
</dbReference>
<evidence type="ECO:0000256" key="7">
    <source>
        <dbReference type="ARBA" id="ARBA00023163"/>
    </source>
</evidence>
<dbReference type="EnsemblMetazoa" id="AALB007871-RA">
    <property type="protein sequence ID" value="AALB007871-PA"/>
    <property type="gene ID" value="AALB007871"/>
</dbReference>
<dbReference type="OrthoDB" id="1405595at2759"/>
<evidence type="ECO:0000256" key="2">
    <source>
        <dbReference type="ARBA" id="ARBA00022723"/>
    </source>
</evidence>
<dbReference type="Gene3D" id="3.30.160.60">
    <property type="entry name" value="Classic Zinc Finger"/>
    <property type="match status" value="4"/>
</dbReference>
<evidence type="ECO:0000256" key="8">
    <source>
        <dbReference type="ARBA" id="ARBA00023242"/>
    </source>
</evidence>
<dbReference type="PANTHER" id="PTHR47772:SF7">
    <property type="entry name" value="ZINC FINGER PROTEIN 160"/>
    <property type="match status" value="1"/>
</dbReference>
<dbReference type="PANTHER" id="PTHR47772">
    <property type="entry name" value="ZINC FINGER PROTEIN 200"/>
    <property type="match status" value="1"/>
</dbReference>
<dbReference type="SUPFAM" id="SSF57716">
    <property type="entry name" value="Glucocorticoid receptor-like (DNA-binding domain)"/>
    <property type="match status" value="1"/>
</dbReference>
<evidence type="ECO:0000313" key="11">
    <source>
        <dbReference type="EnsemblMetazoa" id="AALB007871-PA"/>
    </source>
</evidence>
<name>A0A182FMV9_ANOAL</name>
<dbReference type="GeneID" id="118461244"/>
<keyword evidence="6" id="KW-0805">Transcription regulation</keyword>
<dbReference type="InterPro" id="IPR050636">
    <property type="entry name" value="C2H2-ZF_domain-containing"/>
</dbReference>
<dbReference type="SUPFAM" id="SSF57667">
    <property type="entry name" value="beta-beta-alpha zinc fingers"/>
    <property type="match status" value="3"/>
</dbReference>
<dbReference type="KEGG" id="aali:118461244"/>
<dbReference type="Pfam" id="PF07776">
    <property type="entry name" value="zf-AD"/>
    <property type="match status" value="1"/>
</dbReference>
<dbReference type="InterPro" id="IPR013087">
    <property type="entry name" value="Znf_C2H2_type"/>
</dbReference>